<dbReference type="InterPro" id="IPR002347">
    <property type="entry name" value="SDR_fam"/>
</dbReference>
<reference evidence="2" key="1">
    <citation type="submission" date="2018-05" db="EMBL/GenBank/DDBJ databases">
        <authorList>
            <person name="Lanie J.A."/>
            <person name="Ng W.-L."/>
            <person name="Kazmierczak K.M."/>
            <person name="Andrzejewski T.M."/>
            <person name="Davidsen T.M."/>
            <person name="Wayne K.J."/>
            <person name="Tettelin H."/>
            <person name="Glass J.I."/>
            <person name="Rusch D."/>
            <person name="Podicherti R."/>
            <person name="Tsui H.-C.T."/>
            <person name="Winkler M.E."/>
        </authorList>
    </citation>
    <scope>NUCLEOTIDE SEQUENCE</scope>
</reference>
<dbReference type="GO" id="GO:0032787">
    <property type="term" value="P:monocarboxylic acid metabolic process"/>
    <property type="evidence" value="ECO:0007669"/>
    <property type="project" value="UniProtKB-ARBA"/>
</dbReference>
<evidence type="ECO:0000313" key="2">
    <source>
        <dbReference type="EMBL" id="SVB65098.1"/>
    </source>
</evidence>
<dbReference type="AlphaFoldDB" id="A0A382FPV7"/>
<sequence>MIDLNLTGKRAVVTGASLGIGAAVVKMLADQGAEVVFCARNEDAVALLAKYQPEGPGKVSGLVADMGDASSTNRFLSQIEAFGGADILVNNVGASPSRNFLYMSDQDWQELVELNLLSAVRCTRHLLPRMRKQKWGRVGMVASAAAKYPNAALIDYGATKAAMISLSKSLARKYAADGVLVNSVMPGLIYTA</sequence>
<organism evidence="2">
    <name type="scientific">marine metagenome</name>
    <dbReference type="NCBI Taxonomy" id="408172"/>
    <lineage>
        <taxon>unclassified sequences</taxon>
        <taxon>metagenomes</taxon>
        <taxon>ecological metagenomes</taxon>
    </lineage>
</organism>
<dbReference type="InterPro" id="IPR020904">
    <property type="entry name" value="Sc_DH/Rdtase_CS"/>
</dbReference>
<dbReference type="InterPro" id="IPR050259">
    <property type="entry name" value="SDR"/>
</dbReference>
<dbReference type="Pfam" id="PF00106">
    <property type="entry name" value="adh_short"/>
    <property type="match status" value="1"/>
</dbReference>
<comment type="similarity">
    <text evidence="1">Belongs to the short-chain dehydrogenases/reductases (SDR) family.</text>
</comment>
<dbReference type="Gene3D" id="3.40.50.720">
    <property type="entry name" value="NAD(P)-binding Rossmann-like Domain"/>
    <property type="match status" value="1"/>
</dbReference>
<dbReference type="PANTHER" id="PTHR42879">
    <property type="entry name" value="3-OXOACYL-(ACYL-CARRIER-PROTEIN) REDUCTASE"/>
    <property type="match status" value="1"/>
</dbReference>
<name>A0A382FPV7_9ZZZZ</name>
<dbReference type="InterPro" id="IPR036291">
    <property type="entry name" value="NAD(P)-bd_dom_sf"/>
</dbReference>
<evidence type="ECO:0008006" key="3">
    <source>
        <dbReference type="Google" id="ProtNLM"/>
    </source>
</evidence>
<gene>
    <name evidence="2" type="ORF">METZ01_LOCUS217952</name>
</gene>
<evidence type="ECO:0000256" key="1">
    <source>
        <dbReference type="ARBA" id="ARBA00006484"/>
    </source>
</evidence>
<dbReference type="PRINTS" id="PR00080">
    <property type="entry name" value="SDRFAMILY"/>
</dbReference>
<dbReference type="CDD" id="cd05233">
    <property type="entry name" value="SDR_c"/>
    <property type="match status" value="1"/>
</dbReference>
<feature type="non-terminal residue" evidence="2">
    <location>
        <position position="192"/>
    </location>
</feature>
<protein>
    <recommendedName>
        <fullName evidence="3">SDR family NAD(P)-dependent oxidoreductase</fullName>
    </recommendedName>
</protein>
<dbReference type="EMBL" id="UINC01051216">
    <property type="protein sequence ID" value="SVB65098.1"/>
    <property type="molecule type" value="Genomic_DNA"/>
</dbReference>
<accession>A0A382FPV7</accession>
<proteinExistence type="inferred from homology"/>
<dbReference type="SUPFAM" id="SSF51735">
    <property type="entry name" value="NAD(P)-binding Rossmann-fold domains"/>
    <property type="match status" value="1"/>
</dbReference>
<dbReference type="PANTHER" id="PTHR42879:SF6">
    <property type="entry name" value="NADPH-DEPENDENT REDUCTASE BACG"/>
    <property type="match status" value="1"/>
</dbReference>
<dbReference type="PROSITE" id="PS00061">
    <property type="entry name" value="ADH_SHORT"/>
    <property type="match status" value="1"/>
</dbReference>
<dbReference type="PRINTS" id="PR00081">
    <property type="entry name" value="GDHRDH"/>
</dbReference>